<accession>A0A1G9QW22</accession>
<feature type="domain" description="PhnB-like" evidence="1">
    <location>
        <begin position="3"/>
        <end position="121"/>
    </location>
</feature>
<evidence type="ECO:0000313" key="2">
    <source>
        <dbReference type="EMBL" id="SDM14445.1"/>
    </source>
</evidence>
<gene>
    <name evidence="2" type="ORF">SAMN04488535_2091</name>
</gene>
<dbReference type="Proteomes" id="UP000199350">
    <property type="component" value="Chromosome I"/>
</dbReference>
<feature type="domain" description="PhnB-like" evidence="1">
    <location>
        <begin position="128"/>
        <end position="235"/>
    </location>
</feature>
<organism evidence="2 3">
    <name type="scientific">Corynebacterium mycetoides</name>
    <dbReference type="NCBI Taxonomy" id="38302"/>
    <lineage>
        <taxon>Bacteria</taxon>
        <taxon>Bacillati</taxon>
        <taxon>Actinomycetota</taxon>
        <taxon>Actinomycetes</taxon>
        <taxon>Mycobacteriales</taxon>
        <taxon>Corynebacteriaceae</taxon>
        <taxon>Corynebacterium</taxon>
    </lineage>
</organism>
<keyword evidence="2" id="KW-0808">Transferase</keyword>
<dbReference type="GO" id="GO:0008168">
    <property type="term" value="F:methyltransferase activity"/>
    <property type="evidence" value="ECO:0007669"/>
    <property type="project" value="UniProtKB-KW"/>
</dbReference>
<dbReference type="OrthoDB" id="9806473at2"/>
<dbReference type="PANTHER" id="PTHR33990">
    <property type="entry name" value="PROTEIN YJDN-RELATED"/>
    <property type="match status" value="1"/>
</dbReference>
<evidence type="ECO:0000313" key="3">
    <source>
        <dbReference type="Proteomes" id="UP000199350"/>
    </source>
</evidence>
<keyword evidence="2" id="KW-0489">Methyltransferase</keyword>
<dbReference type="AlphaFoldDB" id="A0A1G9QW22"/>
<dbReference type="GO" id="GO:0032259">
    <property type="term" value="P:methylation"/>
    <property type="evidence" value="ECO:0007669"/>
    <property type="project" value="UniProtKB-KW"/>
</dbReference>
<name>A0A1G9QW22_9CORY</name>
<keyword evidence="2" id="KW-0830">Ubiquinone</keyword>
<dbReference type="RefSeq" id="WP_092151859.1">
    <property type="nucleotide sequence ID" value="NZ_LT629700.1"/>
</dbReference>
<dbReference type="EMBL" id="LT629700">
    <property type="protein sequence ID" value="SDM14445.1"/>
    <property type="molecule type" value="Genomic_DNA"/>
</dbReference>
<dbReference type="SUPFAM" id="SSF54593">
    <property type="entry name" value="Glyoxalase/Bleomycin resistance protein/Dihydroxybiphenyl dioxygenase"/>
    <property type="match status" value="2"/>
</dbReference>
<reference evidence="3" key="1">
    <citation type="submission" date="2016-10" db="EMBL/GenBank/DDBJ databases">
        <authorList>
            <person name="Varghese N."/>
            <person name="Submissions S."/>
        </authorList>
    </citation>
    <scope>NUCLEOTIDE SEQUENCE [LARGE SCALE GENOMIC DNA]</scope>
    <source>
        <strain evidence="3">DSM 20632</strain>
    </source>
</reference>
<protein>
    <submittedName>
        <fullName evidence="2">Glyoxalase superfamily enzyme, possibly 3-demethylubiquinone-9 3-methyltransferase</fullName>
    </submittedName>
</protein>
<dbReference type="STRING" id="38302.SAMN04488535_2091"/>
<dbReference type="InterPro" id="IPR028973">
    <property type="entry name" value="PhnB-like"/>
</dbReference>
<proteinExistence type="predicted"/>
<dbReference type="InterPro" id="IPR029068">
    <property type="entry name" value="Glyas_Bleomycin-R_OHBP_Dase"/>
</dbReference>
<sequence length="264" mass="28732">MQRLVPTVWCADNAADLADFYASALPDARRGETFTLDGTAVSCDVEVAGFTISFLNGGSERDITPSISFFLNFARDELELLDATFERLAAGGAVLMPLGQYDFSPRFAWVADRHGVNWQLTVADRDERVTPCLLFAGEQYGNARAATDLYVSTLPDSRVVLQPDAGDIHYSEVEILGQLCVIQESDPHTFSFTEGVSLLALASDQGEIGTWWEALAAQPGRCGWLTDPFGLSWQIAPANFRELLSRPGAGEKLAGMGKLIVAEF</sequence>
<dbReference type="Pfam" id="PF06983">
    <property type="entry name" value="3-dmu-9_3-mt"/>
    <property type="match status" value="2"/>
</dbReference>
<evidence type="ECO:0000259" key="1">
    <source>
        <dbReference type="Pfam" id="PF06983"/>
    </source>
</evidence>
<keyword evidence="3" id="KW-1185">Reference proteome</keyword>
<dbReference type="Gene3D" id="3.10.180.10">
    <property type="entry name" value="2,3-Dihydroxybiphenyl 1,2-Dioxygenase, domain 1"/>
    <property type="match status" value="2"/>
</dbReference>